<reference evidence="2 3" key="1">
    <citation type="submission" date="2020-04" db="EMBL/GenBank/DDBJ databases">
        <title>Molecular characterization of pseudomonads from Agaricus bisporus reveal novel blotch 2 pathogens in Western Europe.</title>
        <authorList>
            <person name="Taparia T."/>
            <person name="Krijger M."/>
            <person name="Haynes E."/>
            <person name="Elpinstone J.G."/>
            <person name="Noble R."/>
            <person name="Van Der Wolf J."/>
        </authorList>
    </citation>
    <scope>NUCLEOTIDE SEQUENCE [LARGE SCALE GENOMIC DNA]</scope>
    <source>
        <strain evidence="2 3">IPO3737</strain>
    </source>
</reference>
<organism evidence="2 3">
    <name type="scientific">Pseudomonas gingeri</name>
    <dbReference type="NCBI Taxonomy" id="117681"/>
    <lineage>
        <taxon>Bacteria</taxon>
        <taxon>Pseudomonadati</taxon>
        <taxon>Pseudomonadota</taxon>
        <taxon>Gammaproteobacteria</taxon>
        <taxon>Pseudomonadales</taxon>
        <taxon>Pseudomonadaceae</taxon>
        <taxon>Pseudomonas</taxon>
    </lineage>
</organism>
<evidence type="ECO:0000313" key="2">
    <source>
        <dbReference type="EMBL" id="NWC35842.1"/>
    </source>
</evidence>
<dbReference type="EMBL" id="JACAQD010000035">
    <property type="protein sequence ID" value="NWC35842.1"/>
    <property type="molecule type" value="Genomic_DNA"/>
</dbReference>
<gene>
    <name evidence="2" type="ORF">HX876_26075</name>
</gene>
<comment type="caution">
    <text evidence="2">The sequence shown here is derived from an EMBL/GenBank/DDBJ whole genome shotgun (WGS) entry which is preliminary data.</text>
</comment>
<dbReference type="PANTHER" id="PTHR43130">
    <property type="entry name" value="ARAC-FAMILY TRANSCRIPTIONAL REGULATOR"/>
    <property type="match status" value="1"/>
</dbReference>
<dbReference type="InterPro" id="IPR029062">
    <property type="entry name" value="Class_I_gatase-like"/>
</dbReference>
<dbReference type="PANTHER" id="PTHR43130:SF2">
    <property type="entry name" value="DJ-1_PFPI DOMAIN-CONTAINING PROTEIN"/>
    <property type="match status" value="1"/>
</dbReference>
<dbReference type="SUPFAM" id="SSF52317">
    <property type="entry name" value="Class I glutamine amidotransferase-like"/>
    <property type="match status" value="1"/>
</dbReference>
<dbReference type="InterPro" id="IPR002818">
    <property type="entry name" value="DJ-1/PfpI"/>
</dbReference>
<feature type="domain" description="DJ-1/PfpI" evidence="1">
    <location>
        <begin position="9"/>
        <end position="143"/>
    </location>
</feature>
<dbReference type="AlphaFoldDB" id="A0A7Y8CLY3"/>
<evidence type="ECO:0000313" key="3">
    <source>
        <dbReference type="Proteomes" id="UP000520592"/>
    </source>
</evidence>
<name>A0A7Y8CLY3_9PSED</name>
<dbReference type="Proteomes" id="UP000520592">
    <property type="component" value="Unassembled WGS sequence"/>
</dbReference>
<evidence type="ECO:0000259" key="1">
    <source>
        <dbReference type="Pfam" id="PF01965"/>
    </source>
</evidence>
<protein>
    <submittedName>
        <fullName evidence="2">DJ-1/PfpI family protein</fullName>
    </submittedName>
</protein>
<dbReference type="GO" id="GO:0006355">
    <property type="term" value="P:regulation of DNA-templated transcription"/>
    <property type="evidence" value="ECO:0007669"/>
    <property type="project" value="TreeGrafter"/>
</dbReference>
<dbReference type="CDD" id="cd03139">
    <property type="entry name" value="GATase1_PfpI_2"/>
    <property type="match status" value="1"/>
</dbReference>
<proteinExistence type="predicted"/>
<dbReference type="Pfam" id="PF01965">
    <property type="entry name" value="DJ-1_PfpI"/>
    <property type="match status" value="1"/>
</dbReference>
<dbReference type="InterPro" id="IPR052158">
    <property type="entry name" value="INH-QAR"/>
</dbReference>
<accession>A0A7Y8CLY3</accession>
<dbReference type="RefSeq" id="WP_177063094.1">
    <property type="nucleotide sequence ID" value="NZ_JACAPB010000001.1"/>
</dbReference>
<dbReference type="Gene3D" id="3.40.50.880">
    <property type="match status" value="1"/>
</dbReference>
<sequence length="249" mass="26859">MPVPGRYLIAIPVYDGVDLLDVSVPYELFNWMALLEPKLPDTPSREVRLVSLDGPAITTRDGLTLGGSLPNFADTHEQSDLLWIPGGDPTDLQRLMLDQPRMDWLLRQGQAAQLAASVCEGALLAAAAGLLDGYQATTHWAFIACLKLFPLIEVVPGYPRYKCDRQRITGGGISSGLDEALAIIAQISSDTVAKKVQLNIQYNPRPPFNSGDPSVAEPPVYTPGDASRCDITGMAGTIAQVLQRRGHAP</sequence>